<accession>A0A177B8L3</accession>
<reference evidence="4 5" key="1">
    <citation type="submission" date="2016-04" db="EMBL/GenBank/DDBJ databases">
        <title>The genome of Intoshia linei affirms orthonectids as highly simplified spiralians.</title>
        <authorList>
            <person name="Mikhailov K.V."/>
            <person name="Slusarev G.S."/>
            <person name="Nikitin M.A."/>
            <person name="Logacheva M.D."/>
            <person name="Penin A."/>
            <person name="Aleoshin V."/>
            <person name="Panchin Y.V."/>
        </authorList>
    </citation>
    <scope>NUCLEOTIDE SEQUENCE [LARGE SCALE GENOMIC DNA]</scope>
    <source>
        <strain evidence="4">Intl2013</strain>
        <tissue evidence="4">Whole animal</tissue>
    </source>
</reference>
<protein>
    <recommendedName>
        <fullName evidence="1">E3 ubiquitin-protein ligase PPP1R11</fullName>
    </recommendedName>
    <alternativeName>
        <fullName evidence="2">Protein phosphatase 1 regulatory subunit 11</fullName>
    </alternativeName>
</protein>
<dbReference type="AlphaFoldDB" id="A0A177B8L3"/>
<evidence type="ECO:0000256" key="3">
    <source>
        <dbReference type="SAM" id="MobiDB-lite"/>
    </source>
</evidence>
<proteinExistence type="predicted"/>
<gene>
    <name evidence="4" type="ORF">A3Q56_01615</name>
</gene>
<feature type="compositionally biased region" description="Low complexity" evidence="3">
    <location>
        <begin position="8"/>
        <end position="18"/>
    </location>
</feature>
<dbReference type="PANTHER" id="PTHR20835">
    <property type="entry name" value="E3 UBIQUITIN-PROTEIN LIGASE PPP1R11-RELATED"/>
    <property type="match status" value="1"/>
</dbReference>
<dbReference type="Pfam" id="PF07491">
    <property type="entry name" value="PPI_Ypi1"/>
    <property type="match status" value="1"/>
</dbReference>
<evidence type="ECO:0000256" key="1">
    <source>
        <dbReference type="ARBA" id="ARBA00021994"/>
    </source>
</evidence>
<dbReference type="InterPro" id="IPR011107">
    <property type="entry name" value="PPI_Ypi1"/>
</dbReference>
<dbReference type="Proteomes" id="UP000078046">
    <property type="component" value="Unassembled WGS sequence"/>
</dbReference>
<dbReference type="GO" id="GO:0005634">
    <property type="term" value="C:nucleus"/>
    <property type="evidence" value="ECO:0007669"/>
    <property type="project" value="TreeGrafter"/>
</dbReference>
<dbReference type="GO" id="GO:0008157">
    <property type="term" value="F:protein phosphatase 1 binding"/>
    <property type="evidence" value="ECO:0007669"/>
    <property type="project" value="TreeGrafter"/>
</dbReference>
<evidence type="ECO:0000313" key="5">
    <source>
        <dbReference type="Proteomes" id="UP000078046"/>
    </source>
</evidence>
<evidence type="ECO:0000256" key="2">
    <source>
        <dbReference type="ARBA" id="ARBA00031039"/>
    </source>
</evidence>
<feature type="region of interest" description="Disordered" evidence="3">
    <location>
        <begin position="70"/>
        <end position="96"/>
    </location>
</feature>
<sequence>MDTKEVTESTVITETETQTVEETETPEISILRLETNQPSTSQNVQWTDDTIDNEHLNKKKSKCCCIYRKPHKFGESGSDSEDDDCKNCRGHKNPQK</sequence>
<organism evidence="4 5">
    <name type="scientific">Intoshia linei</name>
    <dbReference type="NCBI Taxonomy" id="1819745"/>
    <lineage>
        <taxon>Eukaryota</taxon>
        <taxon>Metazoa</taxon>
        <taxon>Spiralia</taxon>
        <taxon>Lophotrochozoa</taxon>
        <taxon>Mesozoa</taxon>
        <taxon>Orthonectida</taxon>
        <taxon>Rhopaluridae</taxon>
        <taxon>Intoshia</taxon>
    </lineage>
</organism>
<dbReference type="EMBL" id="LWCA01000126">
    <property type="protein sequence ID" value="OAF70639.1"/>
    <property type="molecule type" value="Genomic_DNA"/>
</dbReference>
<feature type="region of interest" description="Disordered" evidence="3">
    <location>
        <begin position="1"/>
        <end position="26"/>
    </location>
</feature>
<evidence type="ECO:0000313" key="4">
    <source>
        <dbReference type="EMBL" id="OAF70639.1"/>
    </source>
</evidence>
<name>A0A177B8L3_9BILA</name>
<dbReference type="OrthoDB" id="307488at2759"/>
<dbReference type="PANTHER" id="PTHR20835:SF0">
    <property type="entry name" value="E3 UBIQUITIN-PROTEIN LIGASE PPP1R11"/>
    <property type="match status" value="1"/>
</dbReference>
<dbReference type="GO" id="GO:0004865">
    <property type="term" value="F:protein serine/threonine phosphatase inhibitor activity"/>
    <property type="evidence" value="ECO:0007669"/>
    <property type="project" value="InterPro"/>
</dbReference>
<comment type="caution">
    <text evidence="4">The sequence shown here is derived from an EMBL/GenBank/DDBJ whole genome shotgun (WGS) entry which is preliminary data.</text>
</comment>
<keyword evidence="5" id="KW-1185">Reference proteome</keyword>